<dbReference type="STRING" id="1464123.SAMN05444126_12729"/>
<dbReference type="InterPro" id="IPR009499">
    <property type="entry name" value="AllG-like"/>
</dbReference>
<protein>
    <recommendedName>
        <fullName evidence="3">DUF1116 domain-containing protein</fullName>
    </recommendedName>
</protein>
<evidence type="ECO:0000313" key="1">
    <source>
        <dbReference type="EMBL" id="SES28692.1"/>
    </source>
</evidence>
<evidence type="ECO:0008006" key="3">
    <source>
        <dbReference type="Google" id="ProtNLM"/>
    </source>
</evidence>
<proteinExistence type="predicted"/>
<gene>
    <name evidence="1" type="ORF">SAMN05444126_12729</name>
</gene>
<sequence length="471" mass="50924">MSMNKLFNEKLNIINIGTETFKHDLDKQGVSAVQVDWRPAAGGNTDVLRALSAIEKDPRIDKANDEAVKRMKDSRPVLVDMDQAKNVISGMHEKLILHAGPPVSWEAMCGPMQGAVIGALLFEGLADNEDAARRLAASGEIEFAPCHHYQSVGPMAGVLSPSMAVHVVEDQEHGNRAFCSINEGLGKVLRFGAFGEEVLTRLAWLKETFMPVMQRALRAGDGIDIKQITAQALHMGDEGHNRNKAATSLFLREMLPSLLTHQVQDDDTKAVIDFINTNDHYFLNLSMPASKVALDAAHGIEHSTIVTAMTRNGVDFGIRVSGMGENQWFTAPANKVQGLLFPGYTEEDAALDIGDSTIAETMGIGGFTMAGAPAIVQFVGGTVEDALQYSQQMYHITGGENSNYSIPTLNFRGSPIGIDIRSVVETNILPIINTGMAHKDAGVGQVGAGLVEPPERCFYQAVTTFAEEVHV</sequence>
<dbReference type="AlphaFoldDB" id="A0A1H9W441"/>
<dbReference type="InterPro" id="IPR024033">
    <property type="entry name" value="OXTCase_su_AllG_h-dom"/>
</dbReference>
<dbReference type="Gene3D" id="3.90.1710.10">
    <property type="entry name" value="Enterococcus faecalis V583 domain"/>
    <property type="match status" value="1"/>
</dbReference>
<name>A0A1H9W441_9BACI</name>
<dbReference type="Pfam" id="PF06545">
    <property type="entry name" value="AllG"/>
    <property type="match status" value="1"/>
</dbReference>
<dbReference type="RefSeq" id="WP_342738925.1">
    <property type="nucleotide sequence ID" value="NZ_FOGV01000027.1"/>
</dbReference>
<keyword evidence="2" id="KW-1185">Reference proteome</keyword>
<dbReference type="Gene3D" id="3.90.1700.10">
    <property type="entry name" value="v583 domain like"/>
    <property type="match status" value="1"/>
</dbReference>
<accession>A0A1H9W441</accession>
<dbReference type="Gene3D" id="3.40.50.720">
    <property type="entry name" value="NAD(P)-binding Rossmann-like Domain"/>
    <property type="match status" value="1"/>
</dbReference>
<organism evidence="1 2">
    <name type="scientific">Salisediminibacterium halotolerans</name>
    <dbReference type="NCBI Taxonomy" id="517425"/>
    <lineage>
        <taxon>Bacteria</taxon>
        <taxon>Bacillati</taxon>
        <taxon>Bacillota</taxon>
        <taxon>Bacilli</taxon>
        <taxon>Bacillales</taxon>
        <taxon>Bacillaceae</taxon>
        <taxon>Salisediminibacterium</taxon>
    </lineage>
</organism>
<reference evidence="2" key="1">
    <citation type="submission" date="2016-10" db="EMBL/GenBank/DDBJ databases">
        <authorList>
            <person name="de Groot N.N."/>
        </authorList>
    </citation>
    <scope>NUCLEOTIDE SEQUENCE [LARGE SCALE GENOMIC DNA]</scope>
    <source>
        <strain evidence="2">10nlg</strain>
    </source>
</reference>
<dbReference type="Proteomes" id="UP000199318">
    <property type="component" value="Unassembled WGS sequence"/>
</dbReference>
<dbReference type="EMBL" id="FOGV01000027">
    <property type="protein sequence ID" value="SES28692.1"/>
    <property type="molecule type" value="Genomic_DNA"/>
</dbReference>
<dbReference type="Gene3D" id="1.10.10.660">
    <property type="entry name" value="conserved protein of unknown function from Enterococcus faecalis V583"/>
    <property type="match status" value="1"/>
</dbReference>
<comment type="caution">
    <text evidence="1">The sequence shown here is derived from an EMBL/GenBank/DDBJ whole genome shotgun (WGS) entry which is preliminary data.</text>
</comment>
<evidence type="ECO:0000313" key="2">
    <source>
        <dbReference type="Proteomes" id="UP000199318"/>
    </source>
</evidence>